<comment type="caution">
    <text evidence="1">The sequence shown here is derived from an EMBL/GenBank/DDBJ whole genome shotgun (WGS) entry which is preliminary data.</text>
</comment>
<dbReference type="Proteomes" id="UP001482620">
    <property type="component" value="Unassembled WGS sequence"/>
</dbReference>
<evidence type="ECO:0000313" key="2">
    <source>
        <dbReference type="Proteomes" id="UP001482620"/>
    </source>
</evidence>
<dbReference type="EMBL" id="JAHRIQ010109350">
    <property type="protein sequence ID" value="MEQ2257179.1"/>
    <property type="molecule type" value="Genomic_DNA"/>
</dbReference>
<organism evidence="1 2">
    <name type="scientific">Ilyodon furcidens</name>
    <name type="common">goldbreast splitfin</name>
    <dbReference type="NCBI Taxonomy" id="33524"/>
    <lineage>
        <taxon>Eukaryota</taxon>
        <taxon>Metazoa</taxon>
        <taxon>Chordata</taxon>
        <taxon>Craniata</taxon>
        <taxon>Vertebrata</taxon>
        <taxon>Euteleostomi</taxon>
        <taxon>Actinopterygii</taxon>
        <taxon>Neopterygii</taxon>
        <taxon>Teleostei</taxon>
        <taxon>Neoteleostei</taxon>
        <taxon>Acanthomorphata</taxon>
        <taxon>Ovalentaria</taxon>
        <taxon>Atherinomorphae</taxon>
        <taxon>Cyprinodontiformes</taxon>
        <taxon>Goodeidae</taxon>
        <taxon>Ilyodon</taxon>
    </lineage>
</organism>
<gene>
    <name evidence="1" type="ORF">ILYODFUR_031986</name>
</gene>
<keyword evidence="2" id="KW-1185">Reference proteome</keyword>
<evidence type="ECO:0000313" key="1">
    <source>
        <dbReference type="EMBL" id="MEQ2257179.1"/>
    </source>
</evidence>
<name>A0ABV0VIV1_9TELE</name>
<sequence length="84" mass="9614">MTPPRNKELYSWNPHDVIELQNSHNITFFLPAALHKLHWRGHAHERIDPNGCVKTGSSKKPWIQSKVLPLNGHEGQDAQESLQT</sequence>
<reference evidence="1 2" key="1">
    <citation type="submission" date="2021-06" db="EMBL/GenBank/DDBJ databases">
        <authorList>
            <person name="Palmer J.M."/>
        </authorList>
    </citation>
    <scope>NUCLEOTIDE SEQUENCE [LARGE SCALE GENOMIC DNA]</scope>
    <source>
        <strain evidence="2">if_2019</strain>
        <tissue evidence="1">Muscle</tissue>
    </source>
</reference>
<protein>
    <submittedName>
        <fullName evidence="1">Uncharacterized protein</fullName>
    </submittedName>
</protein>
<proteinExistence type="predicted"/>
<accession>A0ABV0VIV1</accession>